<dbReference type="EMBL" id="CP137642">
    <property type="protein sequence ID" value="WOX58548.1"/>
    <property type="molecule type" value="Genomic_DNA"/>
</dbReference>
<dbReference type="GeneID" id="85732443"/>
<organism evidence="3 4">
    <name type="scientific">Methanoculleus receptaculi</name>
    <dbReference type="NCBI Taxonomy" id="394967"/>
    <lineage>
        <taxon>Archaea</taxon>
        <taxon>Methanobacteriati</taxon>
        <taxon>Methanobacteriota</taxon>
        <taxon>Stenosarchaea group</taxon>
        <taxon>Methanomicrobia</taxon>
        <taxon>Methanomicrobiales</taxon>
        <taxon>Methanomicrobiaceae</taxon>
        <taxon>Methanoculleus</taxon>
    </lineage>
</organism>
<dbReference type="RefSeq" id="WP_318622378.1">
    <property type="nucleotide sequence ID" value="NZ_CP137642.1"/>
</dbReference>
<proteinExistence type="predicted"/>
<dbReference type="InterPro" id="IPR017668">
    <property type="entry name" value="Methan_mark_2"/>
</dbReference>
<evidence type="ECO:0000259" key="2">
    <source>
        <dbReference type="Pfam" id="PF02769"/>
    </source>
</evidence>
<dbReference type="InterPro" id="IPR011413">
    <property type="entry name" value="UCP036540_AIR"/>
</dbReference>
<dbReference type="PANTHER" id="PTHR30270:SF0">
    <property type="entry name" value="THIAMINE-MONOPHOSPHATE KINASE"/>
    <property type="match status" value="1"/>
</dbReference>
<reference evidence="3 4" key="1">
    <citation type="submission" date="2023-10" db="EMBL/GenBank/DDBJ databases">
        <title>The complete genome sequence of Methanoculleus receptaculi DSM 18860.</title>
        <authorList>
            <person name="Lai S.-J."/>
            <person name="You Y.-T."/>
            <person name="Chen S.-C."/>
        </authorList>
    </citation>
    <scope>NUCLEOTIDE SEQUENCE [LARGE SCALE GENOMIC DNA]</scope>
    <source>
        <strain evidence="3 4">DSM 18860</strain>
    </source>
</reference>
<dbReference type="CDD" id="cd02192">
    <property type="entry name" value="PurM-like3"/>
    <property type="match status" value="1"/>
</dbReference>
<dbReference type="PIRSF" id="PIRSF036540">
    <property type="entry name" value="UCP036540_AIR"/>
    <property type="match status" value="1"/>
</dbReference>
<gene>
    <name evidence="3" type="ORF">R6Y96_04760</name>
</gene>
<evidence type="ECO:0000313" key="4">
    <source>
        <dbReference type="Proteomes" id="UP001305652"/>
    </source>
</evidence>
<dbReference type="GO" id="GO:0009030">
    <property type="term" value="F:thiamine-phosphate kinase activity"/>
    <property type="evidence" value="ECO:0007669"/>
    <property type="project" value="InterPro"/>
</dbReference>
<sequence length="336" mass="36533">MVKDCSTDTVAQAVREYEGVTRKREIGDMIRALRVDSPNVVASFGEDAAVIRHNAEDALLLAADGIWSRLMEADPFWAGYCAVLVNIHDIAAMGGRPVAMVDILSAVNDQIRDEVVRGMVTASSQFGVPIVGGHLHPDTPYSVVDVAILGTARMDDLIFSHTAKEGEIVVAAIDLDGRVHPSWWFNWDSVTMKSAEVVRAQIRVMEDLGREHLVTAGKDISNPGVIGTLGMLLEVSGKGAVVNLESIPRPDLAVFGISFEHWVRMYPGMGFILTVKPENVDEVCRRFADVGMAAAAIGEVNGDRRLTVRYLGRETQVFDLDRDGIMRIFAGGGGCR</sequence>
<dbReference type="SUPFAM" id="SSF55326">
    <property type="entry name" value="PurM N-terminal domain-like"/>
    <property type="match status" value="1"/>
</dbReference>
<dbReference type="GO" id="GO:0009228">
    <property type="term" value="P:thiamine biosynthetic process"/>
    <property type="evidence" value="ECO:0007669"/>
    <property type="project" value="InterPro"/>
</dbReference>
<dbReference type="Proteomes" id="UP001305652">
    <property type="component" value="Chromosome"/>
</dbReference>
<dbReference type="Pfam" id="PF02769">
    <property type="entry name" value="AIRS_C"/>
    <property type="match status" value="1"/>
</dbReference>
<dbReference type="PANTHER" id="PTHR30270">
    <property type="entry name" value="THIAMINE-MONOPHOSPHATE KINASE"/>
    <property type="match status" value="1"/>
</dbReference>
<dbReference type="Gene3D" id="3.30.1330.10">
    <property type="entry name" value="PurM-like, N-terminal domain"/>
    <property type="match status" value="1"/>
</dbReference>
<dbReference type="InterPro" id="IPR006283">
    <property type="entry name" value="ThiL-like"/>
</dbReference>
<dbReference type="Gene3D" id="3.90.650.10">
    <property type="entry name" value="PurM-like C-terminal domain"/>
    <property type="match status" value="1"/>
</dbReference>
<feature type="domain" description="PurM-like C-terminal" evidence="2">
    <location>
        <begin position="189"/>
        <end position="310"/>
    </location>
</feature>
<evidence type="ECO:0000259" key="1">
    <source>
        <dbReference type="Pfam" id="PF00586"/>
    </source>
</evidence>
<name>A0AAX4FY97_9EURY</name>
<dbReference type="InterPro" id="IPR036921">
    <property type="entry name" value="PurM-like_N_sf"/>
</dbReference>
<dbReference type="AlphaFoldDB" id="A0AAX4FY97"/>
<dbReference type="KEGG" id="mrc:R6Y96_04760"/>
<keyword evidence="4" id="KW-1185">Reference proteome</keyword>
<dbReference type="InterPro" id="IPR010918">
    <property type="entry name" value="PurM-like_C_dom"/>
</dbReference>
<evidence type="ECO:0000313" key="3">
    <source>
        <dbReference type="EMBL" id="WOX58548.1"/>
    </source>
</evidence>
<dbReference type="InterPro" id="IPR016188">
    <property type="entry name" value="PurM-like_N"/>
</dbReference>
<dbReference type="SUPFAM" id="SSF56042">
    <property type="entry name" value="PurM C-terminal domain-like"/>
    <property type="match status" value="1"/>
</dbReference>
<protein>
    <submittedName>
        <fullName evidence="3">Methanogenesis marker 2 protein</fullName>
    </submittedName>
</protein>
<dbReference type="InterPro" id="IPR036676">
    <property type="entry name" value="PurM-like_C_sf"/>
</dbReference>
<accession>A0AAX4FY97</accession>
<feature type="domain" description="PurM-like N-terminal" evidence="1">
    <location>
        <begin position="45"/>
        <end position="151"/>
    </location>
</feature>
<dbReference type="NCBIfam" id="TIGR03267">
    <property type="entry name" value="methan_mark_2"/>
    <property type="match status" value="1"/>
</dbReference>
<dbReference type="Pfam" id="PF00586">
    <property type="entry name" value="AIRS"/>
    <property type="match status" value="1"/>
</dbReference>